<gene>
    <name evidence="2" type="ORF">PDESU_01196</name>
</gene>
<evidence type="ECO:0000313" key="3">
    <source>
        <dbReference type="Proteomes" id="UP000366872"/>
    </source>
</evidence>
<evidence type="ECO:0000313" key="2">
    <source>
        <dbReference type="EMBL" id="VGO12643.1"/>
    </source>
</evidence>
<proteinExistence type="predicted"/>
<sequence length="180" mass="20359">MTVEEKKELPKQYKGVWDVICHYWRIYGGFSAVIKSPYLHASIVFALLVPLSKTEDWYDVPLDVLPCVLGFSLAGYALILALGDEAFRRLIAGDFPDGKESPFMRTNSMFLHFIVVQIIALLLALNAKARDLEGGLIAYLSYVAFVYSLLTALATGVEIFRCSRLFDKFAKHQERQTKDQ</sequence>
<keyword evidence="1" id="KW-1133">Transmembrane helix</keyword>
<dbReference type="EMBL" id="CAAHFG010000001">
    <property type="protein sequence ID" value="VGO12643.1"/>
    <property type="molecule type" value="Genomic_DNA"/>
</dbReference>
<organism evidence="2 3">
    <name type="scientific">Pontiella desulfatans</name>
    <dbReference type="NCBI Taxonomy" id="2750659"/>
    <lineage>
        <taxon>Bacteria</taxon>
        <taxon>Pseudomonadati</taxon>
        <taxon>Kiritimatiellota</taxon>
        <taxon>Kiritimatiellia</taxon>
        <taxon>Kiritimatiellales</taxon>
        <taxon>Pontiellaceae</taxon>
        <taxon>Pontiella</taxon>
    </lineage>
</organism>
<feature type="transmembrane region" description="Helical" evidence="1">
    <location>
        <begin position="139"/>
        <end position="160"/>
    </location>
</feature>
<feature type="transmembrane region" description="Helical" evidence="1">
    <location>
        <begin position="32"/>
        <end position="51"/>
    </location>
</feature>
<feature type="transmembrane region" description="Helical" evidence="1">
    <location>
        <begin position="63"/>
        <end position="82"/>
    </location>
</feature>
<protein>
    <submittedName>
        <fullName evidence="2">Uncharacterized protein</fullName>
    </submittedName>
</protein>
<dbReference type="RefSeq" id="WP_136078288.1">
    <property type="nucleotide sequence ID" value="NZ_CAAHFG010000001.1"/>
</dbReference>
<accession>A0A6C2TYF7</accession>
<dbReference type="Proteomes" id="UP000366872">
    <property type="component" value="Unassembled WGS sequence"/>
</dbReference>
<keyword evidence="1" id="KW-0812">Transmembrane</keyword>
<name>A0A6C2TYF7_PONDE</name>
<reference evidence="2 3" key="1">
    <citation type="submission" date="2019-04" db="EMBL/GenBank/DDBJ databases">
        <authorList>
            <person name="Van Vliet M D."/>
        </authorList>
    </citation>
    <scope>NUCLEOTIDE SEQUENCE [LARGE SCALE GENOMIC DNA]</scope>
    <source>
        <strain evidence="2 3">F1</strain>
    </source>
</reference>
<dbReference type="AlphaFoldDB" id="A0A6C2TYF7"/>
<keyword evidence="3" id="KW-1185">Reference proteome</keyword>
<keyword evidence="1" id="KW-0472">Membrane</keyword>
<evidence type="ECO:0000256" key="1">
    <source>
        <dbReference type="SAM" id="Phobius"/>
    </source>
</evidence>
<feature type="transmembrane region" description="Helical" evidence="1">
    <location>
        <begin position="109"/>
        <end position="127"/>
    </location>
</feature>